<evidence type="ECO:0000313" key="2">
    <source>
        <dbReference type="Proteomes" id="UP000095751"/>
    </source>
</evidence>
<keyword evidence="2" id="KW-1185">Reference proteome</keyword>
<dbReference type="Proteomes" id="UP000095751">
    <property type="component" value="Unassembled WGS sequence"/>
</dbReference>
<dbReference type="KEGG" id="fcy:FRACYDRAFT_268207"/>
<dbReference type="AlphaFoldDB" id="A0A1E7FR35"/>
<name>A0A1E7FR35_9STRA</name>
<dbReference type="InParanoid" id="A0A1E7FR35"/>
<accession>A0A1E7FR35</accession>
<sequence length="74" mass="8764">MGRKWVNQQLDPIRSMIYKSILPRRMGGSTKRTYAYNHNNTHDKLTYYGEEWVNGTDPNGYCTYLVLYLQSQQV</sequence>
<evidence type="ECO:0000313" key="1">
    <source>
        <dbReference type="EMBL" id="OEU20263.1"/>
    </source>
</evidence>
<dbReference type="EMBL" id="KV784355">
    <property type="protein sequence ID" value="OEU20263.1"/>
    <property type="molecule type" value="Genomic_DNA"/>
</dbReference>
<gene>
    <name evidence="1" type="ORF">FRACYDRAFT_268207</name>
</gene>
<protein>
    <submittedName>
        <fullName evidence="1">Uncharacterized protein</fullName>
    </submittedName>
</protein>
<reference evidence="1 2" key="1">
    <citation type="submission" date="2016-09" db="EMBL/GenBank/DDBJ databases">
        <title>Extensive genetic diversity and differential bi-allelic expression allows diatom success in the polar Southern Ocean.</title>
        <authorList>
            <consortium name="DOE Joint Genome Institute"/>
            <person name="Mock T."/>
            <person name="Otillar R.P."/>
            <person name="Strauss J."/>
            <person name="Dupont C."/>
            <person name="Frickenhaus S."/>
            <person name="Maumus F."/>
            <person name="Mcmullan M."/>
            <person name="Sanges R."/>
            <person name="Schmutz J."/>
            <person name="Toseland A."/>
            <person name="Valas R."/>
            <person name="Veluchamy A."/>
            <person name="Ward B.J."/>
            <person name="Allen A."/>
            <person name="Barry K."/>
            <person name="Falciatore A."/>
            <person name="Ferrante M."/>
            <person name="Fortunato A.E."/>
            <person name="Gloeckner G."/>
            <person name="Gruber A."/>
            <person name="Hipkin R."/>
            <person name="Janech M."/>
            <person name="Kroth P."/>
            <person name="Leese F."/>
            <person name="Lindquist E."/>
            <person name="Lyon B.R."/>
            <person name="Martin J."/>
            <person name="Mayer C."/>
            <person name="Parker M."/>
            <person name="Quesneville H."/>
            <person name="Raymond J."/>
            <person name="Uhlig C."/>
            <person name="Valentin K.U."/>
            <person name="Worden A.Z."/>
            <person name="Armbrust E.V."/>
            <person name="Bowler C."/>
            <person name="Green B."/>
            <person name="Moulton V."/>
            <person name="Van Oosterhout C."/>
            <person name="Grigoriev I."/>
        </authorList>
    </citation>
    <scope>NUCLEOTIDE SEQUENCE [LARGE SCALE GENOMIC DNA]</scope>
    <source>
        <strain evidence="1 2">CCMP1102</strain>
    </source>
</reference>
<proteinExistence type="predicted"/>
<organism evidence="1 2">
    <name type="scientific">Fragilariopsis cylindrus CCMP1102</name>
    <dbReference type="NCBI Taxonomy" id="635003"/>
    <lineage>
        <taxon>Eukaryota</taxon>
        <taxon>Sar</taxon>
        <taxon>Stramenopiles</taxon>
        <taxon>Ochrophyta</taxon>
        <taxon>Bacillariophyta</taxon>
        <taxon>Bacillariophyceae</taxon>
        <taxon>Bacillariophycidae</taxon>
        <taxon>Bacillariales</taxon>
        <taxon>Bacillariaceae</taxon>
        <taxon>Fragilariopsis</taxon>
    </lineage>
</organism>